<comment type="caution">
    <text evidence="9">The sequence shown here is derived from an EMBL/GenBank/DDBJ whole genome shotgun (WGS) entry which is preliminary data.</text>
</comment>
<evidence type="ECO:0000256" key="5">
    <source>
        <dbReference type="ARBA" id="ARBA00023002"/>
    </source>
</evidence>
<reference evidence="9" key="2">
    <citation type="journal article" date="2023" name="IMA Fungus">
        <title>Comparative genomic study of the Penicillium genus elucidates a diverse pangenome and 15 lateral gene transfer events.</title>
        <authorList>
            <person name="Petersen C."/>
            <person name="Sorensen T."/>
            <person name="Nielsen M.R."/>
            <person name="Sondergaard T.E."/>
            <person name="Sorensen J.L."/>
            <person name="Fitzpatrick D.A."/>
            <person name="Frisvad J.C."/>
            <person name="Nielsen K.L."/>
        </authorList>
    </citation>
    <scope>NUCLEOTIDE SEQUENCE</scope>
    <source>
        <strain evidence="9">IBT 34128</strain>
    </source>
</reference>
<dbReference type="CDD" id="cd07363">
    <property type="entry name" value="45_DOPA_Dioxygenase"/>
    <property type="match status" value="1"/>
</dbReference>
<keyword evidence="7" id="KW-0812">Transmembrane</keyword>
<dbReference type="GO" id="GO:0008198">
    <property type="term" value="F:ferrous iron binding"/>
    <property type="evidence" value="ECO:0007669"/>
    <property type="project" value="InterPro"/>
</dbReference>
<gene>
    <name evidence="9" type="ORF">NUU61_007356</name>
</gene>
<dbReference type="AlphaFoldDB" id="A0A9W9F2X1"/>
<evidence type="ECO:0000256" key="4">
    <source>
        <dbReference type="ARBA" id="ARBA00022833"/>
    </source>
</evidence>
<feature type="region of interest" description="Disordered" evidence="6">
    <location>
        <begin position="1"/>
        <end position="25"/>
    </location>
</feature>
<organism evidence="9 10">
    <name type="scientific">Penicillium alfredii</name>
    <dbReference type="NCBI Taxonomy" id="1506179"/>
    <lineage>
        <taxon>Eukaryota</taxon>
        <taxon>Fungi</taxon>
        <taxon>Dikarya</taxon>
        <taxon>Ascomycota</taxon>
        <taxon>Pezizomycotina</taxon>
        <taxon>Eurotiomycetes</taxon>
        <taxon>Eurotiomycetidae</taxon>
        <taxon>Eurotiales</taxon>
        <taxon>Aspergillaceae</taxon>
        <taxon>Penicillium</taxon>
    </lineage>
</organism>
<keyword evidence="10" id="KW-1185">Reference proteome</keyword>
<comment type="cofactor">
    <cofactor evidence="1">
        <name>Zn(2+)</name>
        <dbReference type="ChEBI" id="CHEBI:29105"/>
    </cofactor>
</comment>
<dbReference type="SUPFAM" id="SSF53213">
    <property type="entry name" value="LigB-like"/>
    <property type="match status" value="1"/>
</dbReference>
<reference evidence="9" key="1">
    <citation type="submission" date="2022-11" db="EMBL/GenBank/DDBJ databases">
        <authorList>
            <person name="Petersen C."/>
        </authorList>
    </citation>
    <scope>NUCLEOTIDE SEQUENCE</scope>
    <source>
        <strain evidence="9">IBT 34128</strain>
    </source>
</reference>
<keyword evidence="5" id="KW-0560">Oxidoreductase</keyword>
<feature type="domain" description="Extradiol ring-cleavage dioxygenase class III enzyme subunit B" evidence="8">
    <location>
        <begin position="118"/>
        <end position="361"/>
    </location>
</feature>
<dbReference type="RefSeq" id="XP_056510681.1">
    <property type="nucleotide sequence ID" value="XM_056657881.1"/>
</dbReference>
<keyword evidence="7" id="KW-0472">Membrane</keyword>
<dbReference type="InterPro" id="IPR004183">
    <property type="entry name" value="Xdiol_dOase_suB"/>
</dbReference>
<dbReference type="Proteomes" id="UP001141434">
    <property type="component" value="Unassembled WGS sequence"/>
</dbReference>
<evidence type="ECO:0000256" key="7">
    <source>
        <dbReference type="SAM" id="Phobius"/>
    </source>
</evidence>
<proteinExistence type="inferred from homology"/>
<evidence type="ECO:0000259" key="8">
    <source>
        <dbReference type="Pfam" id="PF02900"/>
    </source>
</evidence>
<name>A0A9W9F2X1_9EURO</name>
<dbReference type="EMBL" id="JAPMSZ010000009">
    <property type="protein sequence ID" value="KAJ5092486.1"/>
    <property type="molecule type" value="Genomic_DNA"/>
</dbReference>
<feature type="transmembrane region" description="Helical" evidence="7">
    <location>
        <begin position="29"/>
        <end position="47"/>
    </location>
</feature>
<dbReference type="Pfam" id="PF02900">
    <property type="entry name" value="LigB"/>
    <property type="match status" value="1"/>
</dbReference>
<comment type="similarity">
    <text evidence="2">Belongs to the DODA-type extradiol aromatic ring-opening dioxygenase family.</text>
</comment>
<dbReference type="PANTHER" id="PTHR30096">
    <property type="entry name" value="4,5-DOPA DIOXYGENASE EXTRADIOL-LIKE PROTEIN"/>
    <property type="match status" value="1"/>
</dbReference>
<dbReference type="GO" id="GO:0016702">
    <property type="term" value="F:oxidoreductase activity, acting on single donors with incorporation of molecular oxygen, incorporation of two atoms of oxygen"/>
    <property type="evidence" value="ECO:0007669"/>
    <property type="project" value="UniProtKB-ARBA"/>
</dbReference>
<accession>A0A9W9F2X1</accession>
<evidence type="ECO:0000256" key="1">
    <source>
        <dbReference type="ARBA" id="ARBA00001947"/>
    </source>
</evidence>
<keyword evidence="3" id="KW-0479">Metal-binding</keyword>
<dbReference type="GeneID" id="81397050"/>
<dbReference type="GO" id="GO:0008270">
    <property type="term" value="F:zinc ion binding"/>
    <property type="evidence" value="ECO:0007669"/>
    <property type="project" value="InterPro"/>
</dbReference>
<evidence type="ECO:0000313" key="9">
    <source>
        <dbReference type="EMBL" id="KAJ5092486.1"/>
    </source>
</evidence>
<keyword evidence="9" id="KW-0223">Dioxygenase</keyword>
<keyword evidence="7" id="KW-1133">Transmembrane helix</keyword>
<evidence type="ECO:0000256" key="3">
    <source>
        <dbReference type="ARBA" id="ARBA00022723"/>
    </source>
</evidence>
<evidence type="ECO:0000256" key="6">
    <source>
        <dbReference type="SAM" id="MobiDB-lite"/>
    </source>
</evidence>
<dbReference type="Gene3D" id="3.40.830.10">
    <property type="entry name" value="LigB-like"/>
    <property type="match status" value="1"/>
</dbReference>
<dbReference type="PANTHER" id="PTHR30096:SF0">
    <property type="entry name" value="4,5-DOPA DIOXYGENASE EXTRADIOL-LIKE PROTEIN"/>
    <property type="match status" value="1"/>
</dbReference>
<dbReference type="InterPro" id="IPR014436">
    <property type="entry name" value="Extradiol_dOase_DODA"/>
</dbReference>
<sequence length="389" mass="42341">MSSETSHQRQNHSLPAANSSTQTPSTRKLAVVSLVTLTAAVLIALFSRDTVNLSGIRRLFGSSRATRVVTGPFPASASVPGSVTTATVATAGAGAGTGSISSEKQSQSSLKKMKTPVYFLSHGGPNIMYDIEHPAYRKLTEIGREITTKVKPRAVVVFSAHWQGGHDTIYVNTAEMTDLIYDFYGFPDHYYKEEYPNVGSKEVAHKVLDMLHEAHIPAEGVKRGLDHGVWASFKCAFEPDTNPLNVPIVQVSLFDTEDPIQHYRLGQAVSRLREENILIIVSGMAVHNLRDLQFSFGNPHPLPYTASFDEALKQAVTSAPADRMQAMAALFKRPDARQAHPSFDHLLPIHIGAGAAGEDLGKRLWTLGEGSMSWAQYRFGDLANASSSL</sequence>
<protein>
    <submittedName>
        <fullName evidence="9">Extradiol ring-cleavage dioxygenase</fullName>
    </submittedName>
</protein>
<keyword evidence="4" id="KW-0862">Zinc</keyword>
<dbReference type="OrthoDB" id="7396853at2759"/>
<evidence type="ECO:0000313" key="10">
    <source>
        <dbReference type="Proteomes" id="UP001141434"/>
    </source>
</evidence>
<evidence type="ECO:0000256" key="2">
    <source>
        <dbReference type="ARBA" id="ARBA00007581"/>
    </source>
</evidence>
<feature type="compositionally biased region" description="Polar residues" evidence="6">
    <location>
        <begin position="11"/>
        <end position="25"/>
    </location>
</feature>